<name>A2ZIN2_ORYSI</name>
<feature type="compositionally biased region" description="Basic and acidic residues" evidence="1">
    <location>
        <begin position="277"/>
        <end position="288"/>
    </location>
</feature>
<reference evidence="3 4" key="1">
    <citation type="journal article" date="2005" name="PLoS Biol.">
        <title>The genomes of Oryza sativa: a history of duplications.</title>
        <authorList>
            <person name="Yu J."/>
            <person name="Wang J."/>
            <person name="Lin W."/>
            <person name="Li S."/>
            <person name="Li H."/>
            <person name="Zhou J."/>
            <person name="Ni P."/>
            <person name="Dong W."/>
            <person name="Hu S."/>
            <person name="Zeng C."/>
            <person name="Zhang J."/>
            <person name="Zhang Y."/>
            <person name="Li R."/>
            <person name="Xu Z."/>
            <person name="Li S."/>
            <person name="Li X."/>
            <person name="Zheng H."/>
            <person name="Cong L."/>
            <person name="Lin L."/>
            <person name="Yin J."/>
            <person name="Geng J."/>
            <person name="Li G."/>
            <person name="Shi J."/>
            <person name="Liu J."/>
            <person name="Lv H."/>
            <person name="Li J."/>
            <person name="Wang J."/>
            <person name="Deng Y."/>
            <person name="Ran L."/>
            <person name="Shi X."/>
            <person name="Wang X."/>
            <person name="Wu Q."/>
            <person name="Li C."/>
            <person name="Ren X."/>
            <person name="Wang J."/>
            <person name="Wang X."/>
            <person name="Li D."/>
            <person name="Liu D."/>
            <person name="Zhang X."/>
            <person name="Ji Z."/>
            <person name="Zhao W."/>
            <person name="Sun Y."/>
            <person name="Zhang Z."/>
            <person name="Bao J."/>
            <person name="Han Y."/>
            <person name="Dong L."/>
            <person name="Ji J."/>
            <person name="Chen P."/>
            <person name="Wu S."/>
            <person name="Liu J."/>
            <person name="Xiao Y."/>
            <person name="Bu D."/>
            <person name="Tan J."/>
            <person name="Yang L."/>
            <person name="Ye C."/>
            <person name="Zhang J."/>
            <person name="Xu J."/>
            <person name="Zhou Y."/>
            <person name="Yu Y."/>
            <person name="Zhang B."/>
            <person name="Zhuang S."/>
            <person name="Wei H."/>
            <person name="Liu B."/>
            <person name="Lei M."/>
            <person name="Yu H."/>
            <person name="Li Y."/>
            <person name="Xu H."/>
            <person name="Wei S."/>
            <person name="He X."/>
            <person name="Fang L."/>
            <person name="Zhang Z."/>
            <person name="Zhang Y."/>
            <person name="Huang X."/>
            <person name="Su Z."/>
            <person name="Tong W."/>
            <person name="Li J."/>
            <person name="Tong Z."/>
            <person name="Li S."/>
            <person name="Ye J."/>
            <person name="Wang L."/>
            <person name="Fang L."/>
            <person name="Lei T."/>
            <person name="Chen C."/>
            <person name="Chen H."/>
            <person name="Xu Z."/>
            <person name="Li H."/>
            <person name="Huang H."/>
            <person name="Zhang F."/>
            <person name="Xu H."/>
            <person name="Li N."/>
            <person name="Zhao C."/>
            <person name="Li S."/>
            <person name="Dong L."/>
            <person name="Huang Y."/>
            <person name="Li L."/>
            <person name="Xi Y."/>
            <person name="Qi Q."/>
            <person name="Li W."/>
            <person name="Zhang B."/>
            <person name="Hu W."/>
            <person name="Zhang Y."/>
            <person name="Tian X."/>
            <person name="Jiao Y."/>
            <person name="Liang X."/>
            <person name="Jin J."/>
            <person name="Gao L."/>
            <person name="Zheng W."/>
            <person name="Hao B."/>
            <person name="Liu S."/>
            <person name="Wang W."/>
            <person name="Yuan L."/>
            <person name="Cao M."/>
            <person name="McDermott J."/>
            <person name="Samudrala R."/>
            <person name="Wang J."/>
            <person name="Wong G.K."/>
            <person name="Yang H."/>
        </authorList>
    </citation>
    <scope>NUCLEOTIDE SEQUENCE [LARGE SCALE GENOMIC DNA]</scope>
    <source>
        <strain evidence="4">cv. 93-11</strain>
    </source>
</reference>
<gene>
    <name evidence="3" type="ORF">OsI_37682</name>
</gene>
<evidence type="ECO:0000313" key="4">
    <source>
        <dbReference type="Proteomes" id="UP000007015"/>
    </source>
</evidence>
<dbReference type="EMBL" id="CM000137">
    <property type="protein sequence ID" value="EAY82466.1"/>
    <property type="molecule type" value="Genomic_DNA"/>
</dbReference>
<feature type="compositionally biased region" description="Gly residues" evidence="1">
    <location>
        <begin position="26"/>
        <end position="39"/>
    </location>
</feature>
<dbReference type="HOGENOM" id="CLU_021341_0_0_1"/>
<evidence type="ECO:0000256" key="1">
    <source>
        <dbReference type="SAM" id="MobiDB-lite"/>
    </source>
</evidence>
<dbReference type="PANTHER" id="PTHR33074">
    <property type="entry name" value="EXPRESSED PROTEIN-RELATED"/>
    <property type="match status" value="1"/>
</dbReference>
<accession>A2ZIN2</accession>
<dbReference type="Gramene" id="BGIOSGA037096-TA">
    <property type="protein sequence ID" value="BGIOSGA037096-PA"/>
    <property type="gene ID" value="BGIOSGA037096"/>
</dbReference>
<dbReference type="Proteomes" id="UP000007015">
    <property type="component" value="Chromosome 12"/>
</dbReference>
<dbReference type="Pfam" id="PF07762">
    <property type="entry name" value="DUF1618"/>
    <property type="match status" value="1"/>
</dbReference>
<proteinExistence type="predicted"/>
<feature type="compositionally biased region" description="Acidic residues" evidence="1">
    <location>
        <begin position="295"/>
        <end position="311"/>
    </location>
</feature>
<evidence type="ECO:0000259" key="2">
    <source>
        <dbReference type="Pfam" id="PF07762"/>
    </source>
</evidence>
<evidence type="ECO:0000313" key="3">
    <source>
        <dbReference type="EMBL" id="EAY82466.1"/>
    </source>
</evidence>
<feature type="region of interest" description="Disordered" evidence="1">
    <location>
        <begin position="249"/>
        <end position="315"/>
    </location>
</feature>
<sequence length="757" mass="82339">MALSELALVPSSPSRFPPPLVDDDVAGGGGGSMARGGPFGEAPDPECIDESVPYEGDTVSGTSSSSCTTSTGVPTIPASTSRGYEELLVLPQHTKVIVTANNQTKSVLVELQGVVKKTVGLGESVSNPAARADSSHCIPGRHALSIISLSFSGFAGESSAGNFQDCGVSSMILMGDWMSHPGILLVLKVHLLEAAEICSYTVQGEEEEKKFGCGSCSNNGGYLDRGERPRSPAGRRLKYTFPMREVGTITPSAQLEDETSTGEGGGMALACKGASESAHEPQIDEMPHLRSWNPDDNDDIDDDDEEDEEKEEMPAVVDYSLYHRRRPSTFTRCGVIFDTDLIVRKPVGGGAATGGGRASHRTSTGFPFSVSLKLAAPPALSSIYLHCAEAVMPPTLEHGYFGRSSLVAADATHLLLLVVVPVKIQGMYDHEYPEEYFVYTADALRPSLADALCPTLTRLPRFPDNRQRLAGDIGILNHAAAAGDGFSFAVASLQTFMEWQSGEGSAAILHLQEMAKLSVLQCSVGSDLDEDNTKNNDSRWVVKNLAMPFDSQGDFGPRQWKSNIAFAYAGKLYWADYDVGLIYCDVLESSPKLQLIKFPVPVRKFELGVSGPDDNCGNSESFRTAGVSNGKIKFVDVDNCRSQSFAVIIRTWTLQMPQMVWKLDDVLDVKQLWGSASFKKYDLHQWVPEYPVVSLLDPHIVHFVLHKHMYHDQVWMIAVDMRAKSVKSCKNYPKGEKEDGYKGLSFNIDFICSMLSK</sequence>
<dbReference type="AlphaFoldDB" id="A2ZIN2"/>
<feature type="domain" description="DUF1618" evidence="2">
    <location>
        <begin position="574"/>
        <end position="702"/>
    </location>
</feature>
<dbReference type="InterPro" id="IPR011676">
    <property type="entry name" value="DUF1618"/>
</dbReference>
<protein>
    <recommendedName>
        <fullName evidence="2">DUF1618 domain-containing protein</fullName>
    </recommendedName>
</protein>
<feature type="region of interest" description="Disordered" evidence="1">
    <location>
        <begin position="1"/>
        <end position="78"/>
    </location>
</feature>
<feature type="compositionally biased region" description="Low complexity" evidence="1">
    <location>
        <begin position="58"/>
        <end position="75"/>
    </location>
</feature>
<dbReference type="PANTHER" id="PTHR33074:SF79">
    <property type="entry name" value="EXPRESSED PROTEIN"/>
    <property type="match status" value="1"/>
</dbReference>
<keyword evidence="4" id="KW-1185">Reference proteome</keyword>
<organism evidence="3 4">
    <name type="scientific">Oryza sativa subsp. indica</name>
    <name type="common">Rice</name>
    <dbReference type="NCBI Taxonomy" id="39946"/>
    <lineage>
        <taxon>Eukaryota</taxon>
        <taxon>Viridiplantae</taxon>
        <taxon>Streptophyta</taxon>
        <taxon>Embryophyta</taxon>
        <taxon>Tracheophyta</taxon>
        <taxon>Spermatophyta</taxon>
        <taxon>Magnoliopsida</taxon>
        <taxon>Liliopsida</taxon>
        <taxon>Poales</taxon>
        <taxon>Poaceae</taxon>
        <taxon>BOP clade</taxon>
        <taxon>Oryzoideae</taxon>
        <taxon>Oryzeae</taxon>
        <taxon>Oryzinae</taxon>
        <taxon>Oryza</taxon>
        <taxon>Oryza sativa</taxon>
    </lineage>
</organism>